<feature type="transmembrane region" description="Helical" evidence="11">
    <location>
        <begin position="128"/>
        <end position="149"/>
    </location>
</feature>
<name>A0A9Q1L1C3_9CARY</name>
<feature type="transmembrane region" description="Helical" evidence="11">
    <location>
        <begin position="192"/>
        <end position="215"/>
    </location>
</feature>
<organism evidence="13 14">
    <name type="scientific">Carnegiea gigantea</name>
    <dbReference type="NCBI Taxonomy" id="171969"/>
    <lineage>
        <taxon>Eukaryota</taxon>
        <taxon>Viridiplantae</taxon>
        <taxon>Streptophyta</taxon>
        <taxon>Embryophyta</taxon>
        <taxon>Tracheophyta</taxon>
        <taxon>Spermatophyta</taxon>
        <taxon>Magnoliopsida</taxon>
        <taxon>eudicotyledons</taxon>
        <taxon>Gunneridae</taxon>
        <taxon>Pentapetalae</taxon>
        <taxon>Caryophyllales</taxon>
        <taxon>Cactineae</taxon>
        <taxon>Cactaceae</taxon>
        <taxon>Cactoideae</taxon>
        <taxon>Echinocereeae</taxon>
        <taxon>Carnegiea</taxon>
    </lineage>
</organism>
<dbReference type="EMBL" id="JAKOGI010000001">
    <property type="protein sequence ID" value="KAJ8453383.1"/>
    <property type="molecule type" value="Genomic_DNA"/>
</dbReference>
<dbReference type="Proteomes" id="UP001153076">
    <property type="component" value="Unassembled WGS sequence"/>
</dbReference>
<reference evidence="13" key="1">
    <citation type="submission" date="2022-04" db="EMBL/GenBank/DDBJ databases">
        <title>Carnegiea gigantea Genome sequencing and assembly v2.</title>
        <authorList>
            <person name="Copetti D."/>
            <person name="Sanderson M.J."/>
            <person name="Burquez A."/>
            <person name="Wojciechowski M.F."/>
        </authorList>
    </citation>
    <scope>NUCLEOTIDE SEQUENCE</scope>
    <source>
        <strain evidence="13">SGP5-SGP5p</strain>
        <tissue evidence="13">Aerial part</tissue>
    </source>
</reference>
<evidence type="ECO:0000256" key="9">
    <source>
        <dbReference type="ARBA" id="ARBA00061463"/>
    </source>
</evidence>
<keyword evidence="6" id="KW-0029">Amino-acid transport</keyword>
<comment type="subcellular location">
    <subcellularLocation>
        <location evidence="1">Cell membrane</location>
    </subcellularLocation>
</comment>
<feature type="compositionally biased region" description="Polar residues" evidence="10">
    <location>
        <begin position="1"/>
        <end position="11"/>
    </location>
</feature>
<dbReference type="Pfam" id="PF01490">
    <property type="entry name" value="Aa_trans"/>
    <property type="match status" value="1"/>
</dbReference>
<dbReference type="GO" id="GO:0006865">
    <property type="term" value="P:amino acid transport"/>
    <property type="evidence" value="ECO:0007669"/>
    <property type="project" value="UniProtKB-KW"/>
</dbReference>
<comment type="similarity">
    <text evidence="9">Belongs to the amino acid/polyamine transporter 2 family. Amino acid/auxin permease (AAAP) (TC 2.A.18.2) subfamily.</text>
</comment>
<feature type="region of interest" description="Disordered" evidence="10">
    <location>
        <begin position="1"/>
        <end position="35"/>
    </location>
</feature>
<dbReference type="OrthoDB" id="40134at2759"/>
<evidence type="ECO:0000256" key="2">
    <source>
        <dbReference type="ARBA" id="ARBA00022448"/>
    </source>
</evidence>
<dbReference type="PANTHER" id="PTHR48017">
    <property type="entry name" value="OS05G0424000 PROTEIN-RELATED"/>
    <property type="match status" value="1"/>
</dbReference>
<accession>A0A9Q1L1C3</accession>
<feature type="transmembrane region" description="Helical" evidence="11">
    <location>
        <begin position="70"/>
        <end position="90"/>
    </location>
</feature>
<evidence type="ECO:0000313" key="13">
    <source>
        <dbReference type="EMBL" id="KAJ8453383.1"/>
    </source>
</evidence>
<protein>
    <recommendedName>
        <fullName evidence="12">Amino acid transporter transmembrane domain-containing protein</fullName>
    </recommendedName>
</protein>
<sequence length="485" mass="53393">MVTHSNNQNMYLEQGVGNGPGPEFHKNLDDDGRPRRTGTVVTASAHIITAVIGSGVLSLAWAIAQLGWAVGPAVLLAFSFITYMTSTMLADCYRSPDPLHGKRNYTYMEVVRANLGGMKVQLCGLAQYVNLVGVSIGYTITASISMMAVKRSNCFHKYGRHVKCNTSNYPFMAMFGCIQILLSQISNFHELSWLSIVAAVMSFAYSSIGLGLSLARVLGGDHGRSTLIGVTVGVDVSATEKIWRCFQAIGDIAFAYAYSNVLIEIQDTLKSSPPENKVMKKASLVGVSTTSLFYILCGCLGYAAFGNSAPGNFLTGFGFYEPFWLVDFANVCIAIHLVGAYQVFTQPVFGFVETRAKNRWPENKFITREHPIEIPFCNGIYYFNWFRLVWRTIYVIITTLSAMIFPFFNDFLGLLGALSFWPLTVFFPIEMHISQAKVPRLSPKWIALKTLSYACLVVSLVAAAGSIQGLIVAVEKYKPFKAPQG</sequence>
<feature type="domain" description="Amino acid transporter transmembrane" evidence="12">
    <location>
        <begin position="36"/>
        <end position="471"/>
    </location>
</feature>
<feature type="transmembrane region" description="Helical" evidence="11">
    <location>
        <begin position="43"/>
        <end position="63"/>
    </location>
</feature>
<dbReference type="InterPro" id="IPR013057">
    <property type="entry name" value="AA_transpt_TM"/>
</dbReference>
<comment type="caution">
    <text evidence="13">The sequence shown here is derived from an EMBL/GenBank/DDBJ whole genome shotgun (WGS) entry which is preliminary data.</text>
</comment>
<feature type="transmembrane region" description="Helical" evidence="11">
    <location>
        <begin position="323"/>
        <end position="344"/>
    </location>
</feature>
<evidence type="ECO:0000256" key="5">
    <source>
        <dbReference type="ARBA" id="ARBA00022847"/>
    </source>
</evidence>
<dbReference type="GO" id="GO:0005886">
    <property type="term" value="C:plasma membrane"/>
    <property type="evidence" value="ECO:0007669"/>
    <property type="project" value="UniProtKB-SubCell"/>
</dbReference>
<keyword evidence="5" id="KW-0769">Symport</keyword>
<evidence type="ECO:0000256" key="10">
    <source>
        <dbReference type="SAM" id="MobiDB-lite"/>
    </source>
</evidence>
<dbReference type="AlphaFoldDB" id="A0A9Q1L1C3"/>
<keyword evidence="2" id="KW-0813">Transport</keyword>
<evidence type="ECO:0000256" key="6">
    <source>
        <dbReference type="ARBA" id="ARBA00022970"/>
    </source>
</evidence>
<evidence type="ECO:0000256" key="3">
    <source>
        <dbReference type="ARBA" id="ARBA00022475"/>
    </source>
</evidence>
<keyword evidence="4 11" id="KW-0812">Transmembrane</keyword>
<evidence type="ECO:0000256" key="1">
    <source>
        <dbReference type="ARBA" id="ARBA00004236"/>
    </source>
</evidence>
<evidence type="ECO:0000313" key="14">
    <source>
        <dbReference type="Proteomes" id="UP001153076"/>
    </source>
</evidence>
<feature type="transmembrane region" description="Helical" evidence="11">
    <location>
        <begin position="282"/>
        <end position="303"/>
    </location>
</feature>
<keyword evidence="7 11" id="KW-1133">Transmembrane helix</keyword>
<evidence type="ECO:0000256" key="7">
    <source>
        <dbReference type="ARBA" id="ARBA00022989"/>
    </source>
</evidence>
<feature type="transmembrane region" description="Helical" evidence="11">
    <location>
        <begin position="411"/>
        <end position="429"/>
    </location>
</feature>
<feature type="transmembrane region" description="Helical" evidence="11">
    <location>
        <begin position="169"/>
        <end position="186"/>
    </location>
</feature>
<feature type="transmembrane region" description="Helical" evidence="11">
    <location>
        <begin position="388"/>
        <end position="405"/>
    </location>
</feature>
<evidence type="ECO:0000256" key="11">
    <source>
        <dbReference type="SAM" id="Phobius"/>
    </source>
</evidence>
<gene>
    <name evidence="13" type="ORF">Cgig2_008267</name>
</gene>
<feature type="compositionally biased region" description="Basic and acidic residues" evidence="10">
    <location>
        <begin position="23"/>
        <end position="34"/>
    </location>
</feature>
<keyword evidence="14" id="KW-1185">Reference proteome</keyword>
<proteinExistence type="inferred from homology"/>
<evidence type="ECO:0000259" key="12">
    <source>
        <dbReference type="Pfam" id="PF01490"/>
    </source>
</evidence>
<feature type="transmembrane region" description="Helical" evidence="11">
    <location>
        <begin position="450"/>
        <end position="474"/>
    </location>
</feature>
<dbReference type="GO" id="GO:0015293">
    <property type="term" value="F:symporter activity"/>
    <property type="evidence" value="ECO:0007669"/>
    <property type="project" value="UniProtKB-KW"/>
</dbReference>
<evidence type="ECO:0000256" key="8">
    <source>
        <dbReference type="ARBA" id="ARBA00023136"/>
    </source>
</evidence>
<evidence type="ECO:0000256" key="4">
    <source>
        <dbReference type="ARBA" id="ARBA00022692"/>
    </source>
</evidence>
<dbReference type="FunFam" id="1.20.1740.10:FF:000055">
    <property type="entry name" value="Amino acid permease 6"/>
    <property type="match status" value="1"/>
</dbReference>
<keyword evidence="3" id="KW-1003">Cell membrane</keyword>
<keyword evidence="8 11" id="KW-0472">Membrane</keyword>